<dbReference type="SMART" id="SM00298">
    <property type="entry name" value="CHROMO"/>
    <property type="match status" value="1"/>
</dbReference>
<organism evidence="2 3">
    <name type="scientific">Kwoniella shandongensis</name>
    <dbReference type="NCBI Taxonomy" id="1734106"/>
    <lineage>
        <taxon>Eukaryota</taxon>
        <taxon>Fungi</taxon>
        <taxon>Dikarya</taxon>
        <taxon>Basidiomycota</taxon>
        <taxon>Agaricomycotina</taxon>
        <taxon>Tremellomycetes</taxon>
        <taxon>Tremellales</taxon>
        <taxon>Cryptococcaceae</taxon>
        <taxon>Kwoniella</taxon>
    </lineage>
</organism>
<dbReference type="KEGG" id="ksn:43590966"/>
<feature type="compositionally biased region" description="Low complexity" evidence="1">
    <location>
        <begin position="22"/>
        <end position="38"/>
    </location>
</feature>
<reference evidence="2" key="2">
    <citation type="submission" date="2024-01" db="EMBL/GenBank/DDBJ databases">
        <title>Comparative genomics of Cryptococcus and Kwoniella reveals pathogenesis evolution and contrasting modes of karyotype evolution via chromosome fusion or intercentromeric recombination.</title>
        <authorList>
            <person name="Coelho M.A."/>
            <person name="David-Palma M."/>
            <person name="Shea T."/>
            <person name="Bowers K."/>
            <person name="McGinley-Smith S."/>
            <person name="Mohammad A.W."/>
            <person name="Gnirke A."/>
            <person name="Yurkov A.M."/>
            <person name="Nowrousian M."/>
            <person name="Sun S."/>
            <person name="Cuomo C.A."/>
            <person name="Heitman J."/>
        </authorList>
    </citation>
    <scope>NUCLEOTIDE SEQUENCE</scope>
    <source>
        <strain evidence="2">CBS 12478</strain>
    </source>
</reference>
<gene>
    <name evidence="2" type="ORF">CI109_105889</name>
</gene>
<dbReference type="RefSeq" id="XP_031858855.1">
    <property type="nucleotide sequence ID" value="XM_032006803.1"/>
</dbReference>
<proteinExistence type="predicted"/>
<feature type="region of interest" description="Disordered" evidence="1">
    <location>
        <begin position="1"/>
        <end position="56"/>
    </location>
</feature>
<protein>
    <submittedName>
        <fullName evidence="2">Uncharacterized protein</fullName>
    </submittedName>
</protein>
<dbReference type="GO" id="GO:0006338">
    <property type="term" value="P:chromatin remodeling"/>
    <property type="evidence" value="ECO:0007669"/>
    <property type="project" value="UniProtKB-ARBA"/>
</dbReference>
<dbReference type="SUPFAM" id="SSF54160">
    <property type="entry name" value="Chromo domain-like"/>
    <property type="match status" value="1"/>
</dbReference>
<dbReference type="InterPro" id="IPR016197">
    <property type="entry name" value="Chromo-like_dom_sf"/>
</dbReference>
<feature type="region of interest" description="Disordered" evidence="1">
    <location>
        <begin position="521"/>
        <end position="576"/>
    </location>
</feature>
<dbReference type="InterPro" id="IPR000953">
    <property type="entry name" value="Chromo/chromo_shadow_dom"/>
</dbReference>
<dbReference type="CDD" id="cd00024">
    <property type="entry name" value="CD_CSD"/>
    <property type="match status" value="1"/>
</dbReference>
<dbReference type="InterPro" id="IPR023780">
    <property type="entry name" value="Chromo_domain"/>
</dbReference>
<dbReference type="Pfam" id="PF18723">
    <property type="entry name" value="HMUDK_hel"/>
    <property type="match status" value="1"/>
</dbReference>
<accession>A0A5M6BSZ1</accession>
<dbReference type="Pfam" id="PF00385">
    <property type="entry name" value="Chromo"/>
    <property type="match status" value="1"/>
</dbReference>
<keyword evidence="3" id="KW-1185">Reference proteome</keyword>
<dbReference type="OrthoDB" id="433924at2759"/>
<dbReference type="InterPro" id="IPR040684">
    <property type="entry name" value="HMUDK_hel"/>
</dbReference>
<dbReference type="AlphaFoldDB" id="A0A5M6BSZ1"/>
<dbReference type="PROSITE" id="PS50013">
    <property type="entry name" value="CHROMO_2"/>
    <property type="match status" value="1"/>
</dbReference>
<dbReference type="Proteomes" id="UP000322225">
    <property type="component" value="Chromosome 10"/>
</dbReference>
<reference evidence="2" key="1">
    <citation type="submission" date="2017-08" db="EMBL/GenBank/DDBJ databases">
        <authorList>
            <person name="Cuomo C."/>
            <person name="Billmyre B."/>
            <person name="Heitman J."/>
        </authorList>
    </citation>
    <scope>NUCLEOTIDE SEQUENCE</scope>
    <source>
        <strain evidence="2">CBS 12478</strain>
    </source>
</reference>
<sequence length="603" mass="67741">MTQSNDTVPSVRPKRSRRALKASTSDAASSTASTSSSTLVASPPNPPSTSKSALSTQTESVKLLPHGLPPVSATIQLHWTYLFFRFCAERHRMYDRKQAGIPRDQLSEDETLSKTFVGNIFRELDGGSKRMLDEIIKVGDQSHDEICFRIFLFSGFYSEVTYRALTDGLGHPPCWKTFSLSQYESILYTKSIINREPIYYAGFQIVPPTVHFGRPHYAATLRFVVSLMRMDLPSRLLSVSYASDASSLLQTIPTIGGFNAQNLVSSLNQSPHLSFQYRNFASCGPGSRRYLQRIFGKAVINSPAMEEAGLRWLYANQWKFWNRIEVTPPHAWELGLRPGMRVMDIENALCWCHRYVNDITKLGYGNLGQVPDPRHDQHDMEEGVPPAWCDEENHVKSANRVAWEGDYEEVQQRVESLGDDVYEVEKIVARKGNKEDRDGLFRVRWKGWMPEDDTWERESELRKGAAEALVDWLDWEKRVVGTMAEVKAQFPPEETAVKGQKGVQPVRVSKRAHSTVALVPPKRAKRQTASNGEDSVVKTKDEYANGPASRSVLEETKDDSQPPLEHAALSNTTTPVAVGLSEGEVMDEMVKVEALDDNLAGDL</sequence>
<name>A0A5M6BSZ1_9TREE</name>
<dbReference type="EMBL" id="CP144060">
    <property type="protein sequence ID" value="WWD21404.1"/>
    <property type="molecule type" value="Genomic_DNA"/>
</dbReference>
<evidence type="ECO:0000313" key="2">
    <source>
        <dbReference type="EMBL" id="WWD21404.1"/>
    </source>
</evidence>
<dbReference type="GeneID" id="43590966"/>
<evidence type="ECO:0000256" key="1">
    <source>
        <dbReference type="SAM" id="MobiDB-lite"/>
    </source>
</evidence>
<dbReference type="Gene3D" id="2.40.50.40">
    <property type="match status" value="1"/>
</dbReference>
<evidence type="ECO:0000313" key="3">
    <source>
        <dbReference type="Proteomes" id="UP000322225"/>
    </source>
</evidence>